<keyword evidence="4" id="KW-1185">Reference proteome</keyword>
<evidence type="ECO:0000313" key="4">
    <source>
        <dbReference type="Proteomes" id="UP000031561"/>
    </source>
</evidence>
<dbReference type="PIRSF" id="PIRSF000709">
    <property type="entry name" value="6PFK_2-Ptase"/>
    <property type="match status" value="1"/>
</dbReference>
<evidence type="ECO:0000313" key="3">
    <source>
        <dbReference type="EMBL" id="MCM1984869.1"/>
    </source>
</evidence>
<dbReference type="CDD" id="cd07067">
    <property type="entry name" value="HP_PGM_like"/>
    <property type="match status" value="1"/>
</dbReference>
<feature type="binding site" evidence="2">
    <location>
        <position position="59"/>
    </location>
    <ligand>
        <name>substrate</name>
    </ligand>
</feature>
<accession>A0ABD4T8L5</accession>
<dbReference type="Gene3D" id="3.40.50.1240">
    <property type="entry name" value="Phosphoglycerate mutase-like"/>
    <property type="match status" value="1"/>
</dbReference>
<dbReference type="PANTHER" id="PTHR48100">
    <property type="entry name" value="BROAD-SPECIFICITY PHOSPHATASE YOR283W-RELATED"/>
    <property type="match status" value="1"/>
</dbReference>
<feature type="active site" description="Tele-phosphohistidine intermediate" evidence="1">
    <location>
        <position position="10"/>
    </location>
</feature>
<dbReference type="InterPro" id="IPR029033">
    <property type="entry name" value="His_PPase_superfam"/>
</dbReference>
<dbReference type="Pfam" id="PF00300">
    <property type="entry name" value="His_Phos_1"/>
    <property type="match status" value="1"/>
</dbReference>
<organism evidence="3 4">
    <name type="scientific">Lyngbya confervoides BDU141951</name>
    <dbReference type="NCBI Taxonomy" id="1574623"/>
    <lineage>
        <taxon>Bacteria</taxon>
        <taxon>Bacillati</taxon>
        <taxon>Cyanobacteriota</taxon>
        <taxon>Cyanophyceae</taxon>
        <taxon>Oscillatoriophycideae</taxon>
        <taxon>Oscillatoriales</taxon>
        <taxon>Microcoleaceae</taxon>
        <taxon>Lyngbya</taxon>
    </lineage>
</organism>
<proteinExistence type="predicted"/>
<dbReference type="EMBL" id="JTHE03000106">
    <property type="protein sequence ID" value="MCM1984869.1"/>
    <property type="molecule type" value="Genomic_DNA"/>
</dbReference>
<feature type="active site" description="Proton donor/acceptor" evidence="1">
    <location>
        <position position="83"/>
    </location>
</feature>
<dbReference type="PANTHER" id="PTHR48100:SF1">
    <property type="entry name" value="HISTIDINE PHOSPHATASE FAMILY PROTEIN-RELATED"/>
    <property type="match status" value="1"/>
</dbReference>
<dbReference type="RefSeq" id="WP_166277309.1">
    <property type="nucleotide sequence ID" value="NZ_JTHE03000106.1"/>
</dbReference>
<reference evidence="3 4" key="1">
    <citation type="journal article" date="2015" name="Genome Announc.">
        <title>Draft Genome Sequence of Filamentous Marine Cyanobacterium Lyngbya confervoides Strain BDU141951.</title>
        <authorList>
            <person name="Chandrababunaidu M.M."/>
            <person name="Sen D."/>
            <person name="Tripathy S."/>
        </authorList>
    </citation>
    <scope>NUCLEOTIDE SEQUENCE [LARGE SCALE GENOMIC DNA]</scope>
    <source>
        <strain evidence="3 4">BDU141951</strain>
    </source>
</reference>
<evidence type="ECO:0000256" key="2">
    <source>
        <dbReference type="PIRSR" id="PIRSR613078-2"/>
    </source>
</evidence>
<evidence type="ECO:0000256" key="1">
    <source>
        <dbReference type="PIRSR" id="PIRSR613078-1"/>
    </source>
</evidence>
<dbReference type="SUPFAM" id="SSF53254">
    <property type="entry name" value="Phosphoglycerate mutase-like"/>
    <property type="match status" value="1"/>
</dbReference>
<dbReference type="InterPro" id="IPR013078">
    <property type="entry name" value="His_Pase_superF_clade-1"/>
</dbReference>
<dbReference type="AlphaFoldDB" id="A0ABD4T8L5"/>
<dbReference type="Proteomes" id="UP000031561">
    <property type="component" value="Unassembled WGS sequence"/>
</dbReference>
<gene>
    <name evidence="3" type="ORF">QQ91_0018770</name>
</gene>
<dbReference type="InterPro" id="IPR050275">
    <property type="entry name" value="PGM_Phosphatase"/>
</dbReference>
<protein>
    <submittedName>
        <fullName evidence="3">Histidine phosphatase family protein</fullName>
    </submittedName>
</protein>
<comment type="caution">
    <text evidence="3">The sequence shown here is derived from an EMBL/GenBank/DDBJ whole genome shotgun (WGS) entry which is preliminary data.</text>
</comment>
<name>A0ABD4T8L5_9CYAN</name>
<sequence length="208" mass="23550">MSLNLYFLRHGETTHSQDDAFCGTTDPALTERGEKMAEAFANAYQGMNWAAIYVSPLLRTRQTAQPICKATGLEPQLREGIQEMNFGLWEGQNRDRVQRDYLQEYVCWLTEPAWNAPPEGETAVQVASRASLVIAEIEDRHESGNVLLISHKSTIRILLCSLLGLDLGRYRDRIEMPVSSVSVIKFDLYGPMLQRLGDRAHLPEDLRV</sequence>
<dbReference type="SMART" id="SM00855">
    <property type="entry name" value="PGAM"/>
    <property type="match status" value="1"/>
</dbReference>